<feature type="domain" description="Myb-like" evidence="7">
    <location>
        <begin position="9"/>
        <end position="63"/>
    </location>
</feature>
<evidence type="ECO:0000313" key="10">
    <source>
        <dbReference type="Proteomes" id="UP000238479"/>
    </source>
</evidence>
<dbReference type="GO" id="GO:0005634">
    <property type="term" value="C:nucleus"/>
    <property type="evidence" value="ECO:0007669"/>
    <property type="project" value="UniProtKB-SubCell"/>
</dbReference>
<keyword evidence="4" id="KW-0238">DNA-binding</keyword>
<dbReference type="SUPFAM" id="SSF46689">
    <property type="entry name" value="Homeodomain-like"/>
    <property type="match status" value="1"/>
</dbReference>
<evidence type="ECO:0000256" key="3">
    <source>
        <dbReference type="ARBA" id="ARBA00023015"/>
    </source>
</evidence>
<evidence type="ECO:0000259" key="7">
    <source>
        <dbReference type="PROSITE" id="PS50090"/>
    </source>
</evidence>
<dbReference type="EMBL" id="PDCK01000045">
    <property type="protein sequence ID" value="PRQ17595.1"/>
    <property type="molecule type" value="Genomic_DNA"/>
</dbReference>
<dbReference type="Gramene" id="PRQ17595">
    <property type="protein sequence ID" value="PRQ17595"/>
    <property type="gene ID" value="RchiOBHm_Chr7g0196701"/>
</dbReference>
<dbReference type="PANTHER" id="PTHR47997">
    <property type="entry name" value="MYB DOMAIN PROTEIN 55"/>
    <property type="match status" value="1"/>
</dbReference>
<proteinExistence type="predicted"/>
<dbReference type="InterPro" id="IPR001005">
    <property type="entry name" value="SANT/Myb"/>
</dbReference>
<feature type="domain" description="HTH myb-type" evidence="8">
    <location>
        <begin position="9"/>
        <end position="63"/>
    </location>
</feature>
<dbReference type="Gene3D" id="1.10.10.60">
    <property type="entry name" value="Homeodomain-like"/>
    <property type="match status" value="2"/>
</dbReference>
<organism evidence="9 10">
    <name type="scientific">Rosa chinensis</name>
    <name type="common">China rose</name>
    <dbReference type="NCBI Taxonomy" id="74649"/>
    <lineage>
        <taxon>Eukaryota</taxon>
        <taxon>Viridiplantae</taxon>
        <taxon>Streptophyta</taxon>
        <taxon>Embryophyta</taxon>
        <taxon>Tracheophyta</taxon>
        <taxon>Spermatophyta</taxon>
        <taxon>Magnoliopsida</taxon>
        <taxon>eudicotyledons</taxon>
        <taxon>Gunneridae</taxon>
        <taxon>Pentapetalae</taxon>
        <taxon>rosids</taxon>
        <taxon>fabids</taxon>
        <taxon>Rosales</taxon>
        <taxon>Rosaceae</taxon>
        <taxon>Rosoideae</taxon>
        <taxon>Rosoideae incertae sedis</taxon>
        <taxon>Rosa</taxon>
    </lineage>
</organism>
<dbReference type="AlphaFoldDB" id="A0A2P6P6N2"/>
<accession>A0A2P6P6N2</accession>
<evidence type="ECO:0000256" key="5">
    <source>
        <dbReference type="ARBA" id="ARBA00023163"/>
    </source>
</evidence>
<dbReference type="InterPro" id="IPR051953">
    <property type="entry name" value="Plant_SW-associated_TFs"/>
</dbReference>
<evidence type="ECO:0000256" key="2">
    <source>
        <dbReference type="ARBA" id="ARBA00022737"/>
    </source>
</evidence>
<keyword evidence="10" id="KW-1185">Reference proteome</keyword>
<comment type="caution">
    <text evidence="9">The sequence shown here is derived from an EMBL/GenBank/DDBJ whole genome shotgun (WGS) entry which is preliminary data.</text>
</comment>
<evidence type="ECO:0000256" key="6">
    <source>
        <dbReference type="ARBA" id="ARBA00023242"/>
    </source>
</evidence>
<protein>
    <submittedName>
        <fullName evidence="9">Putative transcription factor MYB-HB-like family</fullName>
    </submittedName>
</protein>
<keyword evidence="2" id="KW-0677">Repeat</keyword>
<sequence length="321" mass="36592">MGHHYCCKERKVKRGLWSPEEDEKLLRYITTYGHGCWRKVPEQAGLRLQRCGKSCRLRWLNYLRPDIKRGVFTPDEEKLIIRLHGVVGNRWAHIAKCLPGRTDNEIKNYWNSWIKKKLEKPSSPMTTSADHHHQYSQMACLNPNNQDHIVNQTFIARPSAYPLYMFEAASLDHDGTTRANNININVHVDQHFPLNVNSNNLGAWILDRHNVQPLPSTAPFTNMDANLLMPSLIGSTTAVNANMVEVESCSNIDEEGDISMECLQSHQDLIAVVHSRQQQPCSNFHFCWDTVEEQHGGDEIAGPLHRNTGANMMSSSLPSYL</sequence>
<keyword evidence="5" id="KW-0804">Transcription</keyword>
<keyword evidence="6" id="KW-0539">Nucleus</keyword>
<dbReference type="STRING" id="74649.A0A2P6P6N2"/>
<dbReference type="FunFam" id="1.10.10.60:FF:000348">
    <property type="entry name" value="Transcription factor MYB26"/>
    <property type="match status" value="1"/>
</dbReference>
<evidence type="ECO:0000256" key="4">
    <source>
        <dbReference type="ARBA" id="ARBA00023125"/>
    </source>
</evidence>
<comment type="subcellular location">
    <subcellularLocation>
        <location evidence="1">Nucleus</location>
    </subcellularLocation>
</comment>
<dbReference type="FunFam" id="1.10.10.60:FF:000185">
    <property type="entry name" value="MYB transcription factor"/>
    <property type="match status" value="1"/>
</dbReference>
<dbReference type="PROSITE" id="PS50090">
    <property type="entry name" value="MYB_LIKE"/>
    <property type="match status" value="2"/>
</dbReference>
<evidence type="ECO:0000313" key="9">
    <source>
        <dbReference type="EMBL" id="PRQ17595.1"/>
    </source>
</evidence>
<keyword evidence="3" id="KW-0805">Transcription regulation</keyword>
<name>A0A2P6P6N2_ROSCH</name>
<dbReference type="PANTHER" id="PTHR47997:SF31">
    <property type="entry name" value="MYB TRANSCRIPTION FACTOR"/>
    <property type="match status" value="1"/>
</dbReference>
<feature type="domain" description="HTH myb-type" evidence="8">
    <location>
        <begin position="64"/>
        <end position="118"/>
    </location>
</feature>
<gene>
    <name evidence="9" type="ORF">RchiOBHm_Chr7g0196701</name>
</gene>
<reference evidence="9 10" key="1">
    <citation type="journal article" date="2018" name="Nat. Genet.">
        <title>The Rosa genome provides new insights in the design of modern roses.</title>
        <authorList>
            <person name="Bendahmane M."/>
        </authorList>
    </citation>
    <scope>NUCLEOTIDE SEQUENCE [LARGE SCALE GENOMIC DNA]</scope>
    <source>
        <strain evidence="10">cv. Old Blush</strain>
    </source>
</reference>
<dbReference type="SMART" id="SM00717">
    <property type="entry name" value="SANT"/>
    <property type="match status" value="2"/>
</dbReference>
<evidence type="ECO:0000259" key="8">
    <source>
        <dbReference type="PROSITE" id="PS51294"/>
    </source>
</evidence>
<dbReference type="PROSITE" id="PS51294">
    <property type="entry name" value="HTH_MYB"/>
    <property type="match status" value="2"/>
</dbReference>
<feature type="domain" description="Myb-like" evidence="7">
    <location>
        <begin position="64"/>
        <end position="114"/>
    </location>
</feature>
<dbReference type="Proteomes" id="UP000238479">
    <property type="component" value="Chromosome 7"/>
</dbReference>
<dbReference type="OMA" id="WAHIAKC"/>
<dbReference type="InterPro" id="IPR017930">
    <property type="entry name" value="Myb_dom"/>
</dbReference>
<dbReference type="InterPro" id="IPR009057">
    <property type="entry name" value="Homeodomain-like_sf"/>
</dbReference>
<dbReference type="GO" id="GO:0003677">
    <property type="term" value="F:DNA binding"/>
    <property type="evidence" value="ECO:0007669"/>
    <property type="project" value="UniProtKB-KW"/>
</dbReference>
<dbReference type="CDD" id="cd00167">
    <property type="entry name" value="SANT"/>
    <property type="match status" value="2"/>
</dbReference>
<dbReference type="Pfam" id="PF00249">
    <property type="entry name" value="Myb_DNA-binding"/>
    <property type="match status" value="2"/>
</dbReference>
<evidence type="ECO:0000256" key="1">
    <source>
        <dbReference type="ARBA" id="ARBA00004123"/>
    </source>
</evidence>